<organism evidence="1 2">
    <name type="scientific">Streptomyces phage Danzina</name>
    <dbReference type="NCBI Taxonomy" id="1690427"/>
    <lineage>
        <taxon>Viruses</taxon>
        <taxon>Duplodnaviria</taxon>
        <taxon>Heunggongvirae</taxon>
        <taxon>Uroviricota</taxon>
        <taxon>Caudoviricetes</taxon>
        <taxon>Arquatrovirinae</taxon>
        <taxon>Likavirus</taxon>
        <taxon>Likavirus danzina</taxon>
    </lineage>
</organism>
<dbReference type="EMBL" id="KT124228">
    <property type="protein sequence ID" value="AKY03506.1"/>
    <property type="molecule type" value="Genomic_DNA"/>
</dbReference>
<proteinExistence type="predicted"/>
<evidence type="ECO:0000313" key="1">
    <source>
        <dbReference type="EMBL" id="AKY03506.1"/>
    </source>
</evidence>
<name>A0A0K1Y8T1_9CAUD</name>
<protein>
    <submittedName>
        <fullName evidence="1">Uncharacterized protein</fullName>
    </submittedName>
</protein>
<dbReference type="Proteomes" id="UP000225844">
    <property type="component" value="Segment"/>
</dbReference>
<gene>
    <name evidence="1" type="ORF">SEA_DANZINA_51</name>
</gene>
<evidence type="ECO:0000313" key="2">
    <source>
        <dbReference type="Proteomes" id="UP000225844"/>
    </source>
</evidence>
<sequence length="58" mass="6333">MIERLADMLMSLPEEEREALLASLAGKRKAPGPTAQGPVRELPAARTEAVVTCQIEWT</sequence>
<keyword evidence="2" id="KW-1185">Reference proteome</keyword>
<accession>A0A0K1Y8T1</accession>
<reference evidence="1 2" key="1">
    <citation type="submission" date="2015-06" db="EMBL/GenBank/DDBJ databases">
        <authorList>
            <person name="Zinanti J.F."/>
            <person name="Ahmed T."/>
            <person name="Alvarez G.E."/>
            <person name="Cox E.C."/>
            <person name="Garcia C."/>
            <person name="Layton S.R."/>
            <person name="Bhuiyan S."/>
            <person name="Donegan-Quick R."/>
            <person name="Benjamin R.C."/>
            <person name="Hughes L.E."/>
            <person name="Bradley K.W."/>
            <person name="Asai D.J."/>
            <person name="Bowman C.A."/>
            <person name="Russell D.A."/>
            <person name="Pope W.H."/>
            <person name="Jacobs-Sera D."/>
            <person name="Hendrix R.W."/>
            <person name="Hatfull G.F."/>
        </authorList>
    </citation>
    <scope>NUCLEOTIDE SEQUENCE [LARGE SCALE GENOMIC DNA]</scope>
</reference>